<dbReference type="FunFam" id="3.40.50.300:FF:000328">
    <property type="entry name" value="Septin spn3"/>
    <property type="match status" value="1"/>
</dbReference>
<proteinExistence type="inferred from homology"/>
<dbReference type="InterPro" id="IPR030379">
    <property type="entry name" value="G_SEPTIN_dom"/>
</dbReference>
<sequence length="390" mass="44385">MASRPTRARKQAKKGVQLTLMVVGASGTGRTTFVNTLVESVLLEHSTATLLSNPEDPHSALDISLVKQAAAQANVEQPIRIKPTNIELEEEGVRISLTVVDTPGFGDGIDNEYCFQEISSYLERQYDDILAEESRIKRNPRFKDNRVHALLYFIPPTGHALRELDIELMRRLSPRVNVIPVIGKADSLTPSELRDFKKRIMEDIEYYGIPVYNFPYDAEEDDEETIADNSALRALLPFAIVGSEEEILIDGEPVRGRRYPWGIVEVDNPDHSDFTRLRSALLASHLTDLKEITHDFLYENYRTEKLSRSVGGNDHDSSIHPEDMANQSVRLKEEQLRREEEKLREIELKVQREIQMKRQELLAKEDSLKVLEARLAAQNAAHSREGTPNY</sequence>
<protein>
    <submittedName>
        <fullName evidence="6">Septin</fullName>
    </submittedName>
</protein>
<dbReference type="AlphaFoldDB" id="A0A854QFI8"/>
<dbReference type="SMR" id="A0A854QFI8"/>
<evidence type="ECO:0000256" key="3">
    <source>
        <dbReference type="RuleBase" id="RU004560"/>
    </source>
</evidence>
<dbReference type="OrthoDB" id="416553at2759"/>
<evidence type="ECO:0000256" key="1">
    <source>
        <dbReference type="ARBA" id="ARBA00022741"/>
    </source>
</evidence>
<dbReference type="PANTHER" id="PTHR18884">
    <property type="entry name" value="SEPTIN"/>
    <property type="match status" value="1"/>
</dbReference>
<gene>
    <name evidence="6" type="ORF">C361_03938</name>
</gene>
<feature type="domain" description="Septin-type G" evidence="5">
    <location>
        <begin position="14"/>
        <end position="308"/>
    </location>
</feature>
<evidence type="ECO:0000256" key="4">
    <source>
        <dbReference type="SAM" id="Coils"/>
    </source>
</evidence>
<keyword evidence="1 3" id="KW-0547">Nucleotide-binding</keyword>
<dbReference type="GO" id="GO:0005525">
    <property type="term" value="F:GTP binding"/>
    <property type="evidence" value="ECO:0007669"/>
    <property type="project" value="UniProtKB-KW"/>
</dbReference>
<dbReference type="InterPro" id="IPR016491">
    <property type="entry name" value="Septin"/>
</dbReference>
<keyword evidence="2 3" id="KW-0342">GTP-binding</keyword>
<evidence type="ECO:0000256" key="2">
    <source>
        <dbReference type="ARBA" id="ARBA00023134"/>
    </source>
</evidence>
<accession>A0A854QFI8</accession>
<feature type="coiled-coil region" evidence="4">
    <location>
        <begin position="322"/>
        <end position="374"/>
    </location>
</feature>
<dbReference type="Gene3D" id="3.40.50.300">
    <property type="entry name" value="P-loop containing nucleotide triphosphate hydrolases"/>
    <property type="match status" value="1"/>
</dbReference>
<dbReference type="InterPro" id="IPR027417">
    <property type="entry name" value="P-loop_NTPase"/>
</dbReference>
<organism evidence="6 7">
    <name type="scientific">Cryptococcus neoformans Tu259-1</name>
    <dbReference type="NCBI Taxonomy" id="1230072"/>
    <lineage>
        <taxon>Eukaryota</taxon>
        <taxon>Fungi</taxon>
        <taxon>Dikarya</taxon>
        <taxon>Basidiomycota</taxon>
        <taxon>Agaricomycotina</taxon>
        <taxon>Tremellomycetes</taxon>
        <taxon>Tremellales</taxon>
        <taxon>Cryptococcaceae</taxon>
        <taxon>Cryptococcus</taxon>
        <taxon>Cryptococcus neoformans species complex</taxon>
    </lineage>
</organism>
<dbReference type="Pfam" id="PF00735">
    <property type="entry name" value="Septin"/>
    <property type="match status" value="1"/>
</dbReference>
<comment type="caution">
    <text evidence="6">The sequence shown here is derived from an EMBL/GenBank/DDBJ whole genome shotgun (WGS) entry which is preliminary data.</text>
</comment>
<evidence type="ECO:0000313" key="7">
    <source>
        <dbReference type="Proteomes" id="UP000199727"/>
    </source>
</evidence>
<keyword evidence="4" id="KW-0175">Coiled coil</keyword>
<evidence type="ECO:0000313" key="6">
    <source>
        <dbReference type="EMBL" id="OXG19878.1"/>
    </source>
</evidence>
<dbReference type="GO" id="GO:0032156">
    <property type="term" value="C:septin cytoskeleton"/>
    <property type="evidence" value="ECO:0007669"/>
    <property type="project" value="UniProtKB-ARBA"/>
</dbReference>
<comment type="similarity">
    <text evidence="3">Belongs to the TRAFAC class TrmE-Era-EngA-EngB-Septin-like GTPase superfamily. Septin GTPase family.</text>
</comment>
<dbReference type="EMBL" id="AMKT01000049">
    <property type="protein sequence ID" value="OXG19878.1"/>
    <property type="molecule type" value="Genomic_DNA"/>
</dbReference>
<reference evidence="6 7" key="1">
    <citation type="submission" date="2017-06" db="EMBL/GenBank/DDBJ databases">
        <title>Global population genomics of the pathogenic fungus Cryptococcus neoformans var. grubii.</title>
        <authorList>
            <person name="Cuomo C."/>
            <person name="Litvintseva A."/>
            <person name="Chen Y."/>
            <person name="Young S."/>
            <person name="Zeng Q."/>
            <person name="Chapman S."/>
            <person name="Gujja S."/>
            <person name="Saif S."/>
            <person name="Birren B."/>
        </authorList>
    </citation>
    <scope>NUCLEOTIDE SEQUENCE [LARGE SCALE GENOMIC DNA]</scope>
    <source>
        <strain evidence="6 7">Tu259-1</strain>
    </source>
</reference>
<dbReference type="PIRSF" id="PIRSF006698">
    <property type="entry name" value="Septin"/>
    <property type="match status" value="1"/>
</dbReference>
<dbReference type="PROSITE" id="PS51719">
    <property type="entry name" value="G_SEPTIN"/>
    <property type="match status" value="1"/>
</dbReference>
<dbReference type="SUPFAM" id="SSF52540">
    <property type="entry name" value="P-loop containing nucleoside triphosphate hydrolases"/>
    <property type="match status" value="1"/>
</dbReference>
<evidence type="ECO:0000259" key="5">
    <source>
        <dbReference type="PROSITE" id="PS51719"/>
    </source>
</evidence>
<dbReference type="CDD" id="cd01850">
    <property type="entry name" value="CDC_Septin"/>
    <property type="match status" value="1"/>
</dbReference>
<name>A0A854QFI8_CRYNE</name>
<dbReference type="Proteomes" id="UP000199727">
    <property type="component" value="Unassembled WGS sequence"/>
</dbReference>
<dbReference type="GO" id="GO:0005938">
    <property type="term" value="C:cell cortex"/>
    <property type="evidence" value="ECO:0007669"/>
    <property type="project" value="UniProtKB-ARBA"/>
</dbReference>